<dbReference type="InterPro" id="IPR000182">
    <property type="entry name" value="GNAT_dom"/>
</dbReference>
<organism evidence="3 4">
    <name type="scientific">Methanofollis fontis</name>
    <dbReference type="NCBI Taxonomy" id="2052832"/>
    <lineage>
        <taxon>Archaea</taxon>
        <taxon>Methanobacteriati</taxon>
        <taxon>Methanobacteriota</taxon>
        <taxon>Stenosarchaea group</taxon>
        <taxon>Methanomicrobia</taxon>
        <taxon>Methanomicrobiales</taxon>
        <taxon>Methanomicrobiaceae</taxon>
        <taxon>Methanofollis</taxon>
    </lineage>
</organism>
<gene>
    <name evidence="3" type="ORF">CUJ86_07300</name>
</gene>
<dbReference type="PROSITE" id="PS51186">
    <property type="entry name" value="GNAT"/>
    <property type="match status" value="1"/>
</dbReference>
<dbReference type="InterPro" id="IPR016181">
    <property type="entry name" value="Acyl_CoA_acyltransferase"/>
</dbReference>
<dbReference type="Pfam" id="PF00583">
    <property type="entry name" value="Acetyltransf_1"/>
    <property type="match status" value="1"/>
</dbReference>
<dbReference type="InterPro" id="IPR050769">
    <property type="entry name" value="NAT_camello-type"/>
</dbReference>
<protein>
    <submittedName>
        <fullName evidence="3">N-acetyltransferase</fullName>
    </submittedName>
</protein>
<dbReference type="CDD" id="cd04301">
    <property type="entry name" value="NAT_SF"/>
    <property type="match status" value="1"/>
</dbReference>
<dbReference type="Gene3D" id="3.40.630.30">
    <property type="match status" value="1"/>
</dbReference>
<keyword evidence="4" id="KW-1185">Reference proteome</keyword>
<evidence type="ECO:0000313" key="4">
    <source>
        <dbReference type="Proteomes" id="UP000292580"/>
    </source>
</evidence>
<evidence type="ECO:0000313" key="3">
    <source>
        <dbReference type="EMBL" id="TAJ43863.1"/>
    </source>
</evidence>
<evidence type="ECO:0000259" key="2">
    <source>
        <dbReference type="PROSITE" id="PS51186"/>
    </source>
</evidence>
<dbReference type="RefSeq" id="WP_130646919.1">
    <property type="nucleotide sequence ID" value="NZ_PGCL01000003.1"/>
</dbReference>
<dbReference type="InterPro" id="IPR017255">
    <property type="entry name" value="AcTrfase_GNAT_prd"/>
</dbReference>
<dbReference type="PANTHER" id="PTHR13947">
    <property type="entry name" value="GNAT FAMILY N-ACETYLTRANSFERASE"/>
    <property type="match status" value="1"/>
</dbReference>
<dbReference type="OrthoDB" id="43754at2157"/>
<accession>A0A483CXB3</accession>
<dbReference type="GO" id="GO:0008080">
    <property type="term" value="F:N-acetyltransferase activity"/>
    <property type="evidence" value="ECO:0007669"/>
    <property type="project" value="InterPro"/>
</dbReference>
<sequence length="150" mass="16246">MAPEIRAYRDDDFSAVAALECGTGGSKYQAAVFIRQAAVLFNDQFLVLEQDRRAVGFTIGARVQGNGEEAWVLRLKVEEGLRGNGFGRQLLEALLGRFCESGASGAVLTVSPSNTPARRLYESAGFGVVGEEPGYFGDGEDRLVMRLPLR</sequence>
<dbReference type="EMBL" id="PGCL01000003">
    <property type="protein sequence ID" value="TAJ43863.1"/>
    <property type="molecule type" value="Genomic_DNA"/>
</dbReference>
<dbReference type="PIRSF" id="PIRSF037663">
    <property type="entry name" value="Acetyltransf_GNAT_prd"/>
    <property type="match status" value="1"/>
</dbReference>
<keyword evidence="1 3" id="KW-0808">Transferase</keyword>
<feature type="domain" description="N-acetyltransferase" evidence="2">
    <location>
        <begin position="3"/>
        <end position="150"/>
    </location>
</feature>
<reference evidence="3 4" key="1">
    <citation type="submission" date="2017-11" db="EMBL/GenBank/DDBJ databases">
        <title>Isolation and Characterization of Methanofollis Species from Methane Seep Offshore SW Taiwan.</title>
        <authorList>
            <person name="Teng N.-H."/>
            <person name="Lai M.-C."/>
            <person name="Chen S.-C."/>
        </authorList>
    </citation>
    <scope>NUCLEOTIDE SEQUENCE [LARGE SCALE GENOMIC DNA]</scope>
    <source>
        <strain evidence="3 4">FWC-SCC2</strain>
    </source>
</reference>
<name>A0A483CXB3_9EURY</name>
<dbReference type="AlphaFoldDB" id="A0A483CXB3"/>
<comment type="caution">
    <text evidence="3">The sequence shown here is derived from an EMBL/GenBank/DDBJ whole genome shotgun (WGS) entry which is preliminary data.</text>
</comment>
<dbReference type="PANTHER" id="PTHR13947:SF37">
    <property type="entry name" value="LD18367P"/>
    <property type="match status" value="1"/>
</dbReference>
<proteinExistence type="predicted"/>
<dbReference type="Proteomes" id="UP000292580">
    <property type="component" value="Unassembled WGS sequence"/>
</dbReference>
<dbReference type="SUPFAM" id="SSF55729">
    <property type="entry name" value="Acyl-CoA N-acyltransferases (Nat)"/>
    <property type="match status" value="1"/>
</dbReference>
<evidence type="ECO:0000256" key="1">
    <source>
        <dbReference type="ARBA" id="ARBA00022679"/>
    </source>
</evidence>